<evidence type="ECO:0000256" key="3">
    <source>
        <dbReference type="SAM" id="MobiDB-lite"/>
    </source>
</evidence>
<dbReference type="InterPro" id="IPR001611">
    <property type="entry name" value="Leu-rich_rpt"/>
</dbReference>
<dbReference type="AlphaFoldDB" id="A0A1V9XNY3"/>
<dbReference type="Pfam" id="PF12799">
    <property type="entry name" value="LRR_4"/>
    <property type="match status" value="1"/>
</dbReference>
<evidence type="ECO:0000259" key="5">
    <source>
        <dbReference type="Pfam" id="PF23598"/>
    </source>
</evidence>
<dbReference type="SUPFAM" id="SSF52058">
    <property type="entry name" value="L domain-like"/>
    <property type="match status" value="1"/>
</dbReference>
<evidence type="ECO:0000313" key="6">
    <source>
        <dbReference type="EMBL" id="OQR75058.1"/>
    </source>
</evidence>
<keyword evidence="2" id="KW-0677">Repeat</keyword>
<dbReference type="Pfam" id="PF23598">
    <property type="entry name" value="LRR_14"/>
    <property type="match status" value="1"/>
</dbReference>
<feature type="region of interest" description="Disordered" evidence="3">
    <location>
        <begin position="373"/>
        <end position="395"/>
    </location>
</feature>
<name>A0A1V9XNY3_9ACAR</name>
<proteinExistence type="predicted"/>
<keyword evidence="4" id="KW-0732">Signal</keyword>
<dbReference type="FunCoup" id="A0A1V9XNY3">
    <property type="interactions" value="818"/>
</dbReference>
<feature type="chain" id="PRO_5012845379" evidence="4">
    <location>
        <begin position="19"/>
        <end position="395"/>
    </location>
</feature>
<evidence type="ECO:0000256" key="4">
    <source>
        <dbReference type="SAM" id="SignalP"/>
    </source>
</evidence>
<dbReference type="STRING" id="418985.A0A1V9XNY3"/>
<evidence type="ECO:0000256" key="2">
    <source>
        <dbReference type="ARBA" id="ARBA00022737"/>
    </source>
</evidence>
<gene>
    <name evidence="6" type="ORF">BIW11_00842</name>
</gene>
<dbReference type="InterPro" id="IPR032675">
    <property type="entry name" value="LRR_dom_sf"/>
</dbReference>
<dbReference type="FunFam" id="3.80.10.10:FF:000034">
    <property type="entry name" value="Ras suppressor protein 1"/>
    <property type="match status" value="1"/>
</dbReference>
<dbReference type="InterPro" id="IPR003591">
    <property type="entry name" value="Leu-rich_rpt_typical-subtyp"/>
</dbReference>
<dbReference type="PANTHER" id="PTHR48051:SF1">
    <property type="entry name" value="RAS SUPPRESSOR PROTEIN 1"/>
    <property type="match status" value="1"/>
</dbReference>
<dbReference type="PROSITE" id="PS51450">
    <property type="entry name" value="LRR"/>
    <property type="match status" value="2"/>
</dbReference>
<organism evidence="6 7">
    <name type="scientific">Tropilaelaps mercedesae</name>
    <dbReference type="NCBI Taxonomy" id="418985"/>
    <lineage>
        <taxon>Eukaryota</taxon>
        <taxon>Metazoa</taxon>
        <taxon>Ecdysozoa</taxon>
        <taxon>Arthropoda</taxon>
        <taxon>Chelicerata</taxon>
        <taxon>Arachnida</taxon>
        <taxon>Acari</taxon>
        <taxon>Parasitiformes</taxon>
        <taxon>Mesostigmata</taxon>
        <taxon>Gamasina</taxon>
        <taxon>Dermanyssoidea</taxon>
        <taxon>Laelapidae</taxon>
        <taxon>Tropilaelaps</taxon>
    </lineage>
</organism>
<dbReference type="PANTHER" id="PTHR48051">
    <property type="match status" value="1"/>
</dbReference>
<dbReference type="InterPro" id="IPR050216">
    <property type="entry name" value="LRR_domain-containing"/>
</dbReference>
<dbReference type="Gene3D" id="3.80.10.10">
    <property type="entry name" value="Ribonuclease Inhibitor"/>
    <property type="match status" value="2"/>
</dbReference>
<dbReference type="Proteomes" id="UP000192247">
    <property type="component" value="Unassembled WGS sequence"/>
</dbReference>
<dbReference type="EMBL" id="MNPL01006936">
    <property type="protein sequence ID" value="OQR75058.1"/>
    <property type="molecule type" value="Genomic_DNA"/>
</dbReference>
<keyword evidence="7" id="KW-1185">Reference proteome</keyword>
<evidence type="ECO:0000313" key="7">
    <source>
        <dbReference type="Proteomes" id="UP000192247"/>
    </source>
</evidence>
<feature type="domain" description="Disease resistance R13L4/SHOC-2-like LRR" evidence="5">
    <location>
        <begin position="217"/>
        <end position="331"/>
    </location>
</feature>
<dbReference type="InParanoid" id="A0A1V9XNY3"/>
<keyword evidence="1" id="KW-0433">Leucine-rich repeat</keyword>
<evidence type="ECO:0000256" key="1">
    <source>
        <dbReference type="ARBA" id="ARBA00022614"/>
    </source>
</evidence>
<protein>
    <submittedName>
        <fullName evidence="6">Ras suppressor protein 1-like</fullName>
    </submittedName>
</protein>
<dbReference type="InterPro" id="IPR055414">
    <property type="entry name" value="LRR_R13L4/SHOC2-like"/>
</dbReference>
<dbReference type="SMART" id="SM00369">
    <property type="entry name" value="LRR_TYP"/>
    <property type="match status" value="5"/>
</dbReference>
<feature type="signal peptide" evidence="4">
    <location>
        <begin position="1"/>
        <end position="18"/>
    </location>
</feature>
<accession>A0A1V9XNY3</accession>
<sequence length="395" mass="44714">MSEIGCVLLLVYSELTVSTRPERPDVNAEKGREDLWFMAGFSQQNSVRPIRSCYFGSHAGRLGHLTLEPPNSNDYATLSSSALRPTRTRHLVVPATVHALINLHYSTAKRPSSVILTPKPHPSSRSSHLSPVIHDAREQGSTEVDLVDKKIYRFEEIPGIFNMEWITRLCLAHNCIKSVPATISNLYNLEYLNIANNHLEELPSSISTLPKLKVLILFMNRLSVLPRGFGGFPVLEVLDLTYNNLSEASIPNNFWSMSTLRALYVGDNDFETIPGDVSNLKELQILSFRENDVINIPKEIGTLTRLRELHLQGNRITLIPPELGALDLVSQRCVIRLENNPWIQQIADQLELGVSHVLDFIRTEQYRYLYEKQLQQGMTPPPKTNDKSKKISRKT</sequence>
<dbReference type="InterPro" id="IPR025875">
    <property type="entry name" value="Leu-rich_rpt_4"/>
</dbReference>
<dbReference type="GO" id="GO:0005737">
    <property type="term" value="C:cytoplasm"/>
    <property type="evidence" value="ECO:0007669"/>
    <property type="project" value="TreeGrafter"/>
</dbReference>
<reference evidence="6 7" key="1">
    <citation type="journal article" date="2017" name="Gigascience">
        <title>Draft genome of the honey bee ectoparasitic mite, Tropilaelaps mercedesae, is shaped by the parasitic life history.</title>
        <authorList>
            <person name="Dong X."/>
            <person name="Armstrong S.D."/>
            <person name="Xia D."/>
            <person name="Makepeace B.L."/>
            <person name="Darby A.C."/>
            <person name="Kadowaki T."/>
        </authorList>
    </citation>
    <scope>NUCLEOTIDE SEQUENCE [LARGE SCALE GENOMIC DNA]</scope>
    <source>
        <strain evidence="6">Wuxi-XJTLU</strain>
    </source>
</reference>
<comment type="caution">
    <text evidence="6">The sequence shown here is derived from an EMBL/GenBank/DDBJ whole genome shotgun (WGS) entry which is preliminary data.</text>
</comment>
<dbReference type="OrthoDB" id="676979at2759"/>